<dbReference type="GO" id="GO:0042597">
    <property type="term" value="C:periplasmic space"/>
    <property type="evidence" value="ECO:0007669"/>
    <property type="project" value="InterPro"/>
</dbReference>
<evidence type="ECO:0008006" key="5">
    <source>
        <dbReference type="Google" id="ProtNLM"/>
    </source>
</evidence>
<dbReference type="EMBL" id="QRBE01000001">
    <property type="protein sequence ID" value="RDS84938.1"/>
    <property type="molecule type" value="Genomic_DNA"/>
</dbReference>
<dbReference type="AlphaFoldDB" id="A0A370X980"/>
<organism evidence="3 4">
    <name type="scientific">Dyella monticola</name>
    <dbReference type="NCBI Taxonomy" id="1927958"/>
    <lineage>
        <taxon>Bacteria</taxon>
        <taxon>Pseudomonadati</taxon>
        <taxon>Pseudomonadota</taxon>
        <taxon>Gammaproteobacteria</taxon>
        <taxon>Lysobacterales</taxon>
        <taxon>Rhodanobacteraceae</taxon>
        <taxon>Dyella</taxon>
    </lineage>
</organism>
<dbReference type="OrthoDB" id="5569970at2"/>
<evidence type="ECO:0000313" key="3">
    <source>
        <dbReference type="EMBL" id="RDS84938.1"/>
    </source>
</evidence>
<feature type="compositionally biased region" description="Low complexity" evidence="1">
    <location>
        <begin position="168"/>
        <end position="180"/>
    </location>
</feature>
<proteinExistence type="predicted"/>
<keyword evidence="4" id="KW-1185">Reference proteome</keyword>
<reference evidence="3 4" key="1">
    <citation type="submission" date="2018-07" db="EMBL/GenBank/DDBJ databases">
        <title>Dyella monticola sp. nov. and Dyella psychrodurans sp. nov. isolated from monsoon evergreen broad-leaved forest soil of Dinghu Mountain, China.</title>
        <authorList>
            <person name="Gao Z."/>
            <person name="Qiu L."/>
        </authorList>
    </citation>
    <scope>NUCLEOTIDE SEQUENCE [LARGE SCALE GENOMIC DNA]</scope>
    <source>
        <strain evidence="3 4">4G-K06</strain>
    </source>
</reference>
<evidence type="ECO:0000256" key="1">
    <source>
        <dbReference type="SAM" id="MobiDB-lite"/>
    </source>
</evidence>
<dbReference type="InterPro" id="IPR012899">
    <property type="entry name" value="LTXXQ"/>
</dbReference>
<dbReference type="RefSeq" id="WP_115493959.1">
    <property type="nucleotide sequence ID" value="NZ_QRBE01000001.1"/>
</dbReference>
<keyword evidence="2" id="KW-0732">Signal</keyword>
<sequence length="180" mass="19390">MKNAFRKTAVPFVLSLALVAGTAVAQSTAPASPSSSSSMSSAGKTHAQRRADRVEEQINDLHEKLQITDAQSKQWNAYADVMRDNARKASDAFRQRAQKMSTMSADEVMKSYAQLAQMHADDMQRLSAAFSDLYSALSPEQRQSADALFQNKAATAHHGAAHKKMTRPASASSAASTPST</sequence>
<evidence type="ECO:0000313" key="4">
    <source>
        <dbReference type="Proteomes" id="UP000254258"/>
    </source>
</evidence>
<feature type="chain" id="PRO_5017060293" description="LTXXQ motif family protein" evidence="2">
    <location>
        <begin position="26"/>
        <end position="180"/>
    </location>
</feature>
<name>A0A370X980_9GAMM</name>
<accession>A0A370X980</accession>
<feature type="region of interest" description="Disordered" evidence="1">
    <location>
        <begin position="28"/>
        <end position="53"/>
    </location>
</feature>
<comment type="caution">
    <text evidence="3">The sequence shown here is derived from an EMBL/GenBank/DDBJ whole genome shotgun (WGS) entry which is preliminary data.</text>
</comment>
<protein>
    <recommendedName>
        <fullName evidence="5">LTXXQ motif family protein</fullName>
    </recommendedName>
</protein>
<dbReference type="Proteomes" id="UP000254258">
    <property type="component" value="Unassembled WGS sequence"/>
</dbReference>
<gene>
    <name evidence="3" type="ORF">DWU98_03040</name>
</gene>
<feature type="signal peptide" evidence="2">
    <location>
        <begin position="1"/>
        <end position="25"/>
    </location>
</feature>
<feature type="compositionally biased region" description="Low complexity" evidence="1">
    <location>
        <begin position="28"/>
        <end position="42"/>
    </location>
</feature>
<feature type="region of interest" description="Disordered" evidence="1">
    <location>
        <begin position="141"/>
        <end position="180"/>
    </location>
</feature>
<evidence type="ECO:0000256" key="2">
    <source>
        <dbReference type="SAM" id="SignalP"/>
    </source>
</evidence>
<dbReference type="Pfam" id="PF07813">
    <property type="entry name" value="LTXXQ"/>
    <property type="match status" value="1"/>
</dbReference>